<dbReference type="PANTHER" id="PTHR33751">
    <property type="entry name" value="CBB3-TYPE CYTOCHROME C OXIDASE SUBUNIT FIXP"/>
    <property type="match status" value="1"/>
</dbReference>
<evidence type="ECO:0000256" key="2">
    <source>
        <dbReference type="ARBA" id="ARBA00022617"/>
    </source>
</evidence>
<keyword evidence="5 6" id="KW-0408">Iron</keyword>
<dbReference type="RefSeq" id="WP_226767938.1">
    <property type="nucleotide sequence ID" value="NZ_BAAAEO010000005.1"/>
</dbReference>
<keyword evidence="2 6" id="KW-0349">Heme</keyword>
<accession>A0ABN1E837</accession>
<gene>
    <name evidence="9" type="ORF">GCM10009098_31480</name>
</gene>
<dbReference type="SUPFAM" id="SSF46626">
    <property type="entry name" value="Cytochrome c"/>
    <property type="match status" value="1"/>
</dbReference>
<feature type="chain" id="PRO_5046217558" evidence="7">
    <location>
        <begin position="19"/>
        <end position="110"/>
    </location>
</feature>
<evidence type="ECO:0000256" key="7">
    <source>
        <dbReference type="SAM" id="SignalP"/>
    </source>
</evidence>
<dbReference type="EMBL" id="BAAAEO010000005">
    <property type="protein sequence ID" value="GAA0561092.1"/>
    <property type="molecule type" value="Genomic_DNA"/>
</dbReference>
<evidence type="ECO:0000256" key="6">
    <source>
        <dbReference type="PROSITE-ProRule" id="PRU00433"/>
    </source>
</evidence>
<keyword evidence="1" id="KW-0813">Transport</keyword>
<dbReference type="PROSITE" id="PS51007">
    <property type="entry name" value="CYTC"/>
    <property type="match status" value="1"/>
</dbReference>
<evidence type="ECO:0000256" key="1">
    <source>
        <dbReference type="ARBA" id="ARBA00022448"/>
    </source>
</evidence>
<protein>
    <submittedName>
        <fullName evidence="9">Cytochrome c</fullName>
    </submittedName>
</protein>
<keyword evidence="3 6" id="KW-0479">Metal-binding</keyword>
<sequence length="110" mass="11742">MKLVFPTLLLALLSPWLAADEAEYSRGQQLAQQCLGCHGETGIAPVTTNPNLAGQNAEYLRYALTAYRDGNRKGGMAFIMQANASSLSDSDIAALALYFSSQTGRDGSQP</sequence>
<proteinExistence type="predicted"/>
<evidence type="ECO:0000256" key="4">
    <source>
        <dbReference type="ARBA" id="ARBA00022982"/>
    </source>
</evidence>
<reference evidence="9 10" key="1">
    <citation type="journal article" date="2019" name="Int. J. Syst. Evol. Microbiol.">
        <title>The Global Catalogue of Microorganisms (GCM) 10K type strain sequencing project: providing services to taxonomists for standard genome sequencing and annotation.</title>
        <authorList>
            <consortium name="The Broad Institute Genomics Platform"/>
            <consortium name="The Broad Institute Genome Sequencing Center for Infectious Disease"/>
            <person name="Wu L."/>
            <person name="Ma J."/>
        </authorList>
    </citation>
    <scope>NUCLEOTIDE SEQUENCE [LARGE SCALE GENOMIC DNA]</scope>
    <source>
        <strain evidence="9 10">JCM 14331</strain>
    </source>
</reference>
<dbReference type="Gene3D" id="1.10.760.10">
    <property type="entry name" value="Cytochrome c-like domain"/>
    <property type="match status" value="1"/>
</dbReference>
<evidence type="ECO:0000313" key="9">
    <source>
        <dbReference type="EMBL" id="GAA0561092.1"/>
    </source>
</evidence>
<dbReference type="Pfam" id="PF00034">
    <property type="entry name" value="Cytochrom_C"/>
    <property type="match status" value="1"/>
</dbReference>
<dbReference type="PANTHER" id="PTHR33751:SF9">
    <property type="entry name" value="CYTOCHROME C4"/>
    <property type="match status" value="1"/>
</dbReference>
<keyword evidence="7" id="KW-0732">Signal</keyword>
<dbReference type="Proteomes" id="UP001501169">
    <property type="component" value="Unassembled WGS sequence"/>
</dbReference>
<keyword evidence="4" id="KW-0249">Electron transport</keyword>
<feature type="domain" description="Cytochrome c" evidence="8">
    <location>
        <begin position="22"/>
        <end position="103"/>
    </location>
</feature>
<dbReference type="InterPro" id="IPR036909">
    <property type="entry name" value="Cyt_c-like_dom_sf"/>
</dbReference>
<evidence type="ECO:0000256" key="5">
    <source>
        <dbReference type="ARBA" id="ARBA00023004"/>
    </source>
</evidence>
<dbReference type="InterPro" id="IPR050597">
    <property type="entry name" value="Cytochrome_c_Oxidase_Subunit"/>
</dbReference>
<evidence type="ECO:0000313" key="10">
    <source>
        <dbReference type="Proteomes" id="UP001501169"/>
    </source>
</evidence>
<dbReference type="InterPro" id="IPR009056">
    <property type="entry name" value="Cyt_c-like_dom"/>
</dbReference>
<name>A0ABN1E837_9GAMM</name>
<feature type="signal peptide" evidence="7">
    <location>
        <begin position="1"/>
        <end position="18"/>
    </location>
</feature>
<keyword evidence="10" id="KW-1185">Reference proteome</keyword>
<evidence type="ECO:0000259" key="8">
    <source>
        <dbReference type="PROSITE" id="PS51007"/>
    </source>
</evidence>
<comment type="caution">
    <text evidence="9">The sequence shown here is derived from an EMBL/GenBank/DDBJ whole genome shotgun (WGS) entry which is preliminary data.</text>
</comment>
<organism evidence="9 10">
    <name type="scientific">Rheinheimera aquimaris</name>
    <dbReference type="NCBI Taxonomy" id="412437"/>
    <lineage>
        <taxon>Bacteria</taxon>
        <taxon>Pseudomonadati</taxon>
        <taxon>Pseudomonadota</taxon>
        <taxon>Gammaproteobacteria</taxon>
        <taxon>Chromatiales</taxon>
        <taxon>Chromatiaceae</taxon>
        <taxon>Rheinheimera</taxon>
    </lineage>
</organism>
<evidence type="ECO:0000256" key="3">
    <source>
        <dbReference type="ARBA" id="ARBA00022723"/>
    </source>
</evidence>